<dbReference type="KEGG" id="bfu:BCIN_07g02390"/>
<organism evidence="2 3">
    <name type="scientific">Botryotinia fuckeliana (strain B05.10)</name>
    <name type="common">Noble rot fungus</name>
    <name type="synonym">Botrytis cinerea</name>
    <dbReference type="NCBI Taxonomy" id="332648"/>
    <lineage>
        <taxon>Eukaryota</taxon>
        <taxon>Fungi</taxon>
        <taxon>Dikarya</taxon>
        <taxon>Ascomycota</taxon>
        <taxon>Pezizomycotina</taxon>
        <taxon>Leotiomycetes</taxon>
        <taxon>Helotiales</taxon>
        <taxon>Sclerotiniaceae</taxon>
        <taxon>Botrytis</taxon>
    </lineage>
</organism>
<keyword evidence="1" id="KW-1133">Transmembrane helix</keyword>
<dbReference type="GeneID" id="5439324"/>
<gene>
    <name evidence="2" type="ORF">BCIN_07g02390</name>
</gene>
<accession>A0A384JM12</accession>
<evidence type="ECO:0000256" key="1">
    <source>
        <dbReference type="SAM" id="Phobius"/>
    </source>
</evidence>
<dbReference type="RefSeq" id="XP_001558704.2">
    <property type="nucleotide sequence ID" value="XM_001558654.2"/>
</dbReference>
<dbReference type="Proteomes" id="UP000001798">
    <property type="component" value="Chromosome 7"/>
</dbReference>
<dbReference type="VEuPathDB" id="FungiDB:Bcin07g02390"/>
<evidence type="ECO:0000313" key="2">
    <source>
        <dbReference type="EMBL" id="ATZ51635.1"/>
    </source>
</evidence>
<reference evidence="2 3" key="3">
    <citation type="journal article" date="2017" name="Mol. Plant Pathol.">
        <title>A gapless genome sequence of the fungus Botrytis cinerea.</title>
        <authorList>
            <person name="Van Kan J.A."/>
            <person name="Stassen J.H."/>
            <person name="Mosbach A."/>
            <person name="Van Der Lee T.A."/>
            <person name="Faino L."/>
            <person name="Farmer A.D."/>
            <person name="Papasotiriou D.G."/>
            <person name="Zhou S."/>
            <person name="Seidl M.F."/>
            <person name="Cottam E."/>
            <person name="Edel D."/>
            <person name="Hahn M."/>
            <person name="Schwartz D.C."/>
            <person name="Dietrich R.A."/>
            <person name="Widdison S."/>
            <person name="Scalliet G."/>
        </authorList>
    </citation>
    <scope>NUCLEOTIDE SEQUENCE [LARGE SCALE GENOMIC DNA]</scope>
    <source>
        <strain evidence="2 3">B05.10</strain>
    </source>
</reference>
<reference evidence="2 3" key="2">
    <citation type="journal article" date="2012" name="Eukaryot. Cell">
        <title>Genome update of Botrytis cinerea strains B05.10 and T4.</title>
        <authorList>
            <person name="Staats M."/>
            <person name="van Kan J.A."/>
        </authorList>
    </citation>
    <scope>NUCLEOTIDE SEQUENCE [LARGE SCALE GENOMIC DNA]</scope>
    <source>
        <strain evidence="2 3">B05.10</strain>
    </source>
</reference>
<keyword evidence="1" id="KW-0472">Membrane</keyword>
<proteinExistence type="predicted"/>
<dbReference type="EMBL" id="CP009811">
    <property type="protein sequence ID" value="ATZ51635.1"/>
    <property type="molecule type" value="Genomic_DNA"/>
</dbReference>
<keyword evidence="3" id="KW-1185">Reference proteome</keyword>
<feature type="transmembrane region" description="Helical" evidence="1">
    <location>
        <begin position="112"/>
        <end position="130"/>
    </location>
</feature>
<sequence>MYQHVLPSIQTILAIGFMKEEICRRQSATHYINAIVAKPTITCAKIQESRCSHCQNTIITEWKNVCDEKIPGGSSKHLSNGRDNGKYDLVVVETFFLWLQKFIGLIFGLLRYYINLNVTFFFAFGHLVNLKRYRED</sequence>
<reference evidence="2 3" key="1">
    <citation type="journal article" date="2011" name="PLoS Genet.">
        <title>Genomic analysis of the necrotrophic fungal pathogens Sclerotinia sclerotiorum and Botrytis cinerea.</title>
        <authorList>
            <person name="Amselem J."/>
            <person name="Cuomo C.A."/>
            <person name="van Kan J.A."/>
            <person name="Viaud M."/>
            <person name="Benito E.P."/>
            <person name="Couloux A."/>
            <person name="Coutinho P.M."/>
            <person name="de Vries R.P."/>
            <person name="Dyer P.S."/>
            <person name="Fillinger S."/>
            <person name="Fournier E."/>
            <person name="Gout L."/>
            <person name="Hahn M."/>
            <person name="Kohn L."/>
            <person name="Lapalu N."/>
            <person name="Plummer K.M."/>
            <person name="Pradier J.M."/>
            <person name="Quevillon E."/>
            <person name="Sharon A."/>
            <person name="Simon A."/>
            <person name="ten Have A."/>
            <person name="Tudzynski B."/>
            <person name="Tudzynski P."/>
            <person name="Wincker P."/>
            <person name="Andrew M."/>
            <person name="Anthouard V."/>
            <person name="Beever R.E."/>
            <person name="Beffa R."/>
            <person name="Benoit I."/>
            <person name="Bouzid O."/>
            <person name="Brault B."/>
            <person name="Chen Z."/>
            <person name="Choquer M."/>
            <person name="Collemare J."/>
            <person name="Cotton P."/>
            <person name="Danchin E.G."/>
            <person name="Da Silva C."/>
            <person name="Gautier A."/>
            <person name="Giraud C."/>
            <person name="Giraud T."/>
            <person name="Gonzalez C."/>
            <person name="Grossetete S."/>
            <person name="Guldener U."/>
            <person name="Henrissat B."/>
            <person name="Howlett B.J."/>
            <person name="Kodira C."/>
            <person name="Kretschmer M."/>
            <person name="Lappartient A."/>
            <person name="Leroch M."/>
            <person name="Levis C."/>
            <person name="Mauceli E."/>
            <person name="Neuveglise C."/>
            <person name="Oeser B."/>
            <person name="Pearson M."/>
            <person name="Poulain J."/>
            <person name="Poussereau N."/>
            <person name="Quesneville H."/>
            <person name="Rascle C."/>
            <person name="Schumacher J."/>
            <person name="Segurens B."/>
            <person name="Sexton A."/>
            <person name="Silva E."/>
            <person name="Sirven C."/>
            <person name="Soanes D.M."/>
            <person name="Talbot N.J."/>
            <person name="Templeton M."/>
            <person name="Yandava C."/>
            <person name="Yarden O."/>
            <person name="Zeng Q."/>
            <person name="Rollins J.A."/>
            <person name="Lebrun M.H."/>
            <person name="Dickman M."/>
        </authorList>
    </citation>
    <scope>NUCLEOTIDE SEQUENCE [LARGE SCALE GENOMIC DNA]</scope>
    <source>
        <strain evidence="2 3">B05.10</strain>
    </source>
</reference>
<protein>
    <submittedName>
        <fullName evidence="2">Uncharacterized protein</fullName>
    </submittedName>
</protein>
<dbReference type="AlphaFoldDB" id="A0A384JM12"/>
<keyword evidence="1" id="KW-0812">Transmembrane</keyword>
<evidence type="ECO:0000313" key="3">
    <source>
        <dbReference type="Proteomes" id="UP000001798"/>
    </source>
</evidence>
<name>A0A384JM12_BOTFB</name>